<evidence type="ECO:0000256" key="1">
    <source>
        <dbReference type="SAM" id="Phobius"/>
    </source>
</evidence>
<dbReference type="Pfam" id="PF18911">
    <property type="entry name" value="PKD_4"/>
    <property type="match status" value="1"/>
</dbReference>
<organism evidence="3">
    <name type="scientific">uncultured marine group II/III euryarchaeote SAT1000_06_E06</name>
    <dbReference type="NCBI Taxonomy" id="1456554"/>
    <lineage>
        <taxon>Archaea</taxon>
        <taxon>Methanobacteriati</taxon>
        <taxon>Methanobacteriota</taxon>
        <taxon>environmental samples</taxon>
    </lineage>
</organism>
<keyword evidence="1" id="KW-0472">Membrane</keyword>
<feature type="domain" description="PKD/Chitinase" evidence="2">
    <location>
        <begin position="1270"/>
        <end position="1355"/>
    </location>
</feature>
<dbReference type="InterPro" id="IPR006626">
    <property type="entry name" value="PbH1"/>
</dbReference>
<proteinExistence type="predicted"/>
<protein>
    <recommendedName>
        <fullName evidence="2">PKD/Chitinase domain-containing protein</fullName>
    </recommendedName>
</protein>
<dbReference type="Gene3D" id="2.60.40.10">
    <property type="entry name" value="Immunoglobulins"/>
    <property type="match status" value="2"/>
</dbReference>
<dbReference type="SMART" id="SM00089">
    <property type="entry name" value="PKD"/>
    <property type="match status" value="2"/>
</dbReference>
<evidence type="ECO:0000259" key="2">
    <source>
        <dbReference type="SMART" id="SM00089"/>
    </source>
</evidence>
<keyword evidence="1" id="KW-1133">Transmembrane helix</keyword>
<dbReference type="Gene3D" id="2.160.20.10">
    <property type="entry name" value="Single-stranded right-handed beta-helix, Pectin lyase-like"/>
    <property type="match status" value="2"/>
</dbReference>
<keyword evidence="1" id="KW-0812">Transmembrane</keyword>
<dbReference type="InterPro" id="IPR012334">
    <property type="entry name" value="Pectin_lyas_fold"/>
</dbReference>
<dbReference type="SUPFAM" id="SSF49299">
    <property type="entry name" value="PKD domain"/>
    <property type="match status" value="1"/>
</dbReference>
<dbReference type="InterPro" id="IPR035986">
    <property type="entry name" value="PKD_dom_sf"/>
</dbReference>
<feature type="domain" description="PKD/Chitinase" evidence="2">
    <location>
        <begin position="774"/>
        <end position="866"/>
    </location>
</feature>
<dbReference type="InterPro" id="IPR013783">
    <property type="entry name" value="Ig-like_fold"/>
</dbReference>
<name>A0A075I265_9EURY</name>
<dbReference type="SMART" id="SM00710">
    <property type="entry name" value="PbH1"/>
    <property type="match status" value="9"/>
</dbReference>
<dbReference type="SUPFAM" id="SSF51126">
    <property type="entry name" value="Pectin lyase-like"/>
    <property type="match status" value="1"/>
</dbReference>
<sequence length="1531" mass="165732">MLSSTVAILPLANMAASTRTTTVWSGSVTLPDGYTVESGDILIVQAGTNIFLGNDKDILVAGRMTVQGTTASPVILDAPTGNHDGIIFNYTSSGLGSKIDNLTIKNSEYAMTIYSSDPILNNLRVENADRVAVDLFDSASPLITNLVIIGGGQDIPLDTNWRKGIGLSIGAGSAPIVNGVIINQLTTRGINYWGNSGGMLSNLQISNISGATTAISAGIWIEDSLPLIVDANVSRCDNGVYIRHITQGWTTRPTFMRLGVENSQYRGVMVEQYNHSQFSNLPINAIFENLEIRGTGGADAKTPGLGMSALEVNTSGIKIDGGLIEDNPVVGFRAYMIDSSTIVDNLTILRNGDDGISTPYNDGAGLFWRSANWGSGGPPLLTNLVVKNSTGPGVLMWKGGAYGTDWEISGNGANGVDFREFHPQISNIETTNNQGHGISVRDSSNVELSYILSSGNGFDGDSFSIGAGYYFEEANDVISSGKNVSCYECSSIGNEYGVIVRDSIDLQLLSMEIRDPTLGAALDIDNSGLTHAGTILIDDLLIQSNSSTYALDFDQVDAHVVNLDLNGANGGFGWRAASTLPSYLNNSVIRGSSTCFDIWDHGELLVENLALFCTSSTLPTITNSFVNFTSSSFINLTWTVADTFSLGNSSHVRWISSGSLATPSSTASDSILDVMWTVEAHVVNQLLHHIPYSQVNLTFDQLEPDFSTTLPYSGVDVLGPFVGKRWTAQQSWSSVNSVYGGCDYDGAHNNTSTESLDSNIEIFCILELSNQPPFILWSTPIDEEIFASGSEILFNASESWDLDEDDLSYSWSSNIDGNLICGMTGNSSIFIANNGSECISDGEHEITLEVCDTDNHCVTETRAIELVNRPPLLSVDTTPDISAWGTLYLGQTANISIDLTGTIDPEGDQLDCWVVASYETNTQTSGCPMLIERDFLGAPNEFQVTVYASDNINAPVSWTFNVELFNELPEAMMNIERSGLLSQNLVRLDGTDTSDPEANQVKYEFWSDIDGLLGSGITPDDVVEWIGTLSKGVHEITMYASDDRPNHAGRWTSVSELISVENSPAVALISAPTNSLATDSSQLVSFDATGSGDWDVACTDLVDNGSGLICNPHTEVSQDLVSVIWQSDLMSDPLGADWRFEARLPEGQHTITLILDDGGGEVATDSIQISVEQAAPVLILDSPLPDAEVFSNLPVLFDFRRSFDPDGDDFTVTVTSDLIVEPILLDKTIDYWYNDYIPAGVHELTFELTDITGKIRIHRQILTVQETAPVAGIEGLDEGEYIPPGTEIELNGSASYDYDNDIVLYEWSTSDGADLGDKETVLVNFQPGPIQITLYVQDSRGASDSISINLIIGSSSPQLFELTINPNKLQKGEPNPIFLTVRLDDLDGTTQIVLCELKAGGEIHEYELRDDGLEGDIVAGDGIWTLQTVWTVDEGTTARVEVWAVDGDIVSPAQIEIIQIDSGEDENFLVWLLGSGLPVLIGLIIILTIIGMVYSANRRHEMKKDLETIESWSNFDPRELDEEFDRDRDTQ</sequence>
<dbReference type="InterPro" id="IPR011050">
    <property type="entry name" value="Pectin_lyase_fold/virulence"/>
</dbReference>
<dbReference type="InterPro" id="IPR000601">
    <property type="entry name" value="PKD_dom"/>
</dbReference>
<accession>A0A075I265</accession>
<reference evidence="3" key="1">
    <citation type="journal article" date="2014" name="Genome Biol. Evol.">
        <title>Pangenome evidence for extensive interdomain horizontal transfer affecting lineage core and shell genes in uncultured planktonic thaumarchaeota and euryarchaeota.</title>
        <authorList>
            <person name="Deschamps P."/>
            <person name="Zivanovic Y."/>
            <person name="Moreira D."/>
            <person name="Rodriguez-Valera F."/>
            <person name="Lopez-Garcia P."/>
        </authorList>
    </citation>
    <scope>NUCLEOTIDE SEQUENCE</scope>
</reference>
<dbReference type="InterPro" id="IPR022409">
    <property type="entry name" value="PKD/Chitinase_dom"/>
</dbReference>
<feature type="transmembrane region" description="Helical" evidence="1">
    <location>
        <begin position="1468"/>
        <end position="1494"/>
    </location>
</feature>
<evidence type="ECO:0000313" key="3">
    <source>
        <dbReference type="EMBL" id="AIF21905.1"/>
    </source>
</evidence>
<dbReference type="EMBL" id="KF901200">
    <property type="protein sequence ID" value="AIF21905.1"/>
    <property type="molecule type" value="Genomic_DNA"/>
</dbReference>